<dbReference type="InterPro" id="IPR020094">
    <property type="entry name" value="TruA/RsuA/RluB/E/F_N"/>
</dbReference>
<dbReference type="InterPro" id="IPR020097">
    <property type="entry name" value="PsdUridine_synth_TruA_a/b_dom"/>
</dbReference>
<dbReference type="Gene3D" id="3.30.70.660">
    <property type="entry name" value="Pseudouridine synthase I, catalytic domain, C-terminal subdomain"/>
    <property type="match status" value="1"/>
</dbReference>
<evidence type="ECO:0000256" key="6">
    <source>
        <dbReference type="PIRSR" id="PIRSR001430-2"/>
    </source>
</evidence>
<dbReference type="EC" id="5.4.99.12" evidence="4"/>
<dbReference type="Proteomes" id="UP000824109">
    <property type="component" value="Unassembled WGS sequence"/>
</dbReference>
<feature type="binding site" evidence="4 6">
    <location>
        <position position="110"/>
    </location>
    <ligand>
        <name>substrate</name>
    </ligand>
</feature>
<accession>A0A9D1MA73</accession>
<gene>
    <name evidence="4 9" type="primary">truA</name>
    <name evidence="9" type="ORF">IAA61_01585</name>
</gene>
<feature type="domain" description="Pseudouridine synthase I TruA alpha/beta" evidence="8">
    <location>
        <begin position="143"/>
        <end position="244"/>
    </location>
</feature>
<dbReference type="PANTHER" id="PTHR11142:SF0">
    <property type="entry name" value="TRNA PSEUDOURIDINE SYNTHASE-LIKE 1"/>
    <property type="match status" value="1"/>
</dbReference>
<evidence type="ECO:0000256" key="5">
    <source>
        <dbReference type="PIRSR" id="PIRSR001430-1"/>
    </source>
</evidence>
<dbReference type="SUPFAM" id="SSF55120">
    <property type="entry name" value="Pseudouridine synthase"/>
    <property type="match status" value="1"/>
</dbReference>
<sequence>MMNIRLTLQFDGTDYHGWQIQPGKPTIQGALRDALRIITREDINPIGCGRTDAGVHAEEYTASFRTDSSIPVDRIPFALNANLPQGIVCRGAEAADDDFSANKSAAAKCYRYTIDNGMFPDVFLSRYAWHVKYELDTERMRRAAEAFLGTHDFIGFASSGFSVKTTVRTIYGIEIAKSNNIITADVTGNGFLYNMVRIIAGTLVYAGSGRIDPAEMPEIIESRRRERAGITAPAKGLCLRKVFY</sequence>
<evidence type="ECO:0000256" key="1">
    <source>
        <dbReference type="ARBA" id="ARBA00009375"/>
    </source>
</evidence>
<evidence type="ECO:0000256" key="4">
    <source>
        <dbReference type="HAMAP-Rule" id="MF_00171"/>
    </source>
</evidence>
<evidence type="ECO:0000256" key="7">
    <source>
        <dbReference type="RuleBase" id="RU003792"/>
    </source>
</evidence>
<keyword evidence="2 4" id="KW-0819">tRNA processing</keyword>
<reference evidence="9" key="1">
    <citation type="submission" date="2020-10" db="EMBL/GenBank/DDBJ databases">
        <authorList>
            <person name="Gilroy R."/>
        </authorList>
    </citation>
    <scope>NUCLEOTIDE SEQUENCE</scope>
    <source>
        <strain evidence="9">USAMLcec3-3695</strain>
    </source>
</reference>
<evidence type="ECO:0000313" key="10">
    <source>
        <dbReference type="Proteomes" id="UP000824109"/>
    </source>
</evidence>
<comment type="function">
    <text evidence="4">Formation of pseudouridine at positions 38, 39 and 40 in the anticodon stem and loop of transfer RNAs.</text>
</comment>
<dbReference type="InterPro" id="IPR001406">
    <property type="entry name" value="PsdUridine_synth_TruA"/>
</dbReference>
<feature type="domain" description="Pseudouridine synthase I TruA alpha/beta" evidence="8">
    <location>
        <begin position="9"/>
        <end position="98"/>
    </location>
</feature>
<dbReference type="NCBIfam" id="TIGR00071">
    <property type="entry name" value="hisT_truA"/>
    <property type="match status" value="1"/>
</dbReference>
<dbReference type="PIRSF" id="PIRSF001430">
    <property type="entry name" value="tRNA_psdUrid_synth"/>
    <property type="match status" value="1"/>
</dbReference>
<evidence type="ECO:0000256" key="2">
    <source>
        <dbReference type="ARBA" id="ARBA00022694"/>
    </source>
</evidence>
<reference evidence="9" key="2">
    <citation type="journal article" date="2021" name="PeerJ">
        <title>Extensive microbial diversity within the chicken gut microbiome revealed by metagenomics and culture.</title>
        <authorList>
            <person name="Gilroy R."/>
            <person name="Ravi A."/>
            <person name="Getino M."/>
            <person name="Pursley I."/>
            <person name="Horton D.L."/>
            <person name="Alikhan N.F."/>
            <person name="Baker D."/>
            <person name="Gharbi K."/>
            <person name="Hall N."/>
            <person name="Watson M."/>
            <person name="Adriaenssens E.M."/>
            <person name="Foster-Nyarko E."/>
            <person name="Jarju S."/>
            <person name="Secka A."/>
            <person name="Antonio M."/>
            <person name="Oren A."/>
            <person name="Chaudhuri R.R."/>
            <person name="La Ragione R."/>
            <person name="Hildebrand F."/>
            <person name="Pallen M.J."/>
        </authorList>
    </citation>
    <scope>NUCLEOTIDE SEQUENCE</scope>
    <source>
        <strain evidence="9">USAMLcec3-3695</strain>
    </source>
</reference>
<evidence type="ECO:0000313" key="9">
    <source>
        <dbReference type="EMBL" id="HIU56489.1"/>
    </source>
</evidence>
<comment type="caution">
    <text evidence="9">The sequence shown here is derived from an EMBL/GenBank/DDBJ whole genome shotgun (WGS) entry which is preliminary data.</text>
</comment>
<dbReference type="EMBL" id="DVNB01000021">
    <property type="protein sequence ID" value="HIU56489.1"/>
    <property type="molecule type" value="Genomic_DNA"/>
</dbReference>
<protein>
    <recommendedName>
        <fullName evidence="4">tRNA pseudouridine synthase A</fullName>
        <ecNumber evidence="4">5.4.99.12</ecNumber>
    </recommendedName>
    <alternativeName>
        <fullName evidence="4">tRNA pseudouridine(38-40) synthase</fullName>
    </alternativeName>
    <alternativeName>
        <fullName evidence="4">tRNA pseudouridylate synthase I</fullName>
    </alternativeName>
    <alternativeName>
        <fullName evidence="4">tRNA-uridine isomerase I</fullName>
    </alternativeName>
</protein>
<dbReference type="CDD" id="cd02570">
    <property type="entry name" value="PseudoU_synth_EcTruA"/>
    <property type="match status" value="1"/>
</dbReference>
<evidence type="ECO:0000256" key="3">
    <source>
        <dbReference type="ARBA" id="ARBA00023235"/>
    </source>
</evidence>
<organism evidence="9 10">
    <name type="scientific">Candidatus Ornithomonoglobus merdipullorum</name>
    <dbReference type="NCBI Taxonomy" id="2840895"/>
    <lineage>
        <taxon>Bacteria</taxon>
        <taxon>Bacillati</taxon>
        <taxon>Bacillota</taxon>
        <taxon>Clostridia</taxon>
        <taxon>Candidatus Ornithomonoglobus</taxon>
    </lineage>
</organism>
<dbReference type="InterPro" id="IPR020095">
    <property type="entry name" value="PsdUridine_synth_TruA_C"/>
</dbReference>
<comment type="caution">
    <text evidence="4">Lacks conserved residue(s) required for the propagation of feature annotation.</text>
</comment>
<dbReference type="HAMAP" id="MF_00171">
    <property type="entry name" value="TruA"/>
    <property type="match status" value="1"/>
</dbReference>
<dbReference type="Pfam" id="PF01416">
    <property type="entry name" value="PseudoU_synth_1"/>
    <property type="match status" value="2"/>
</dbReference>
<dbReference type="PANTHER" id="PTHR11142">
    <property type="entry name" value="PSEUDOURIDYLATE SYNTHASE"/>
    <property type="match status" value="1"/>
</dbReference>
<comment type="catalytic activity">
    <reaction evidence="4 7">
        <text>uridine(38/39/40) in tRNA = pseudouridine(38/39/40) in tRNA</text>
        <dbReference type="Rhea" id="RHEA:22376"/>
        <dbReference type="Rhea" id="RHEA-COMP:10085"/>
        <dbReference type="Rhea" id="RHEA-COMP:10087"/>
        <dbReference type="ChEBI" id="CHEBI:65314"/>
        <dbReference type="ChEBI" id="CHEBI:65315"/>
        <dbReference type="EC" id="5.4.99.12"/>
    </reaction>
</comment>
<proteinExistence type="inferred from homology"/>
<name>A0A9D1MA73_9FIRM</name>
<keyword evidence="3 4" id="KW-0413">Isomerase</keyword>
<feature type="active site" description="Nucleophile" evidence="4 5">
    <location>
        <position position="52"/>
    </location>
</feature>
<dbReference type="GO" id="GO:0031119">
    <property type="term" value="P:tRNA pseudouridine synthesis"/>
    <property type="evidence" value="ECO:0007669"/>
    <property type="project" value="UniProtKB-UniRule"/>
</dbReference>
<dbReference type="Gene3D" id="3.30.70.580">
    <property type="entry name" value="Pseudouridine synthase I, catalytic domain, N-terminal subdomain"/>
    <property type="match status" value="1"/>
</dbReference>
<dbReference type="FunFam" id="3.30.70.580:FF:000001">
    <property type="entry name" value="tRNA pseudouridine synthase A"/>
    <property type="match status" value="1"/>
</dbReference>
<dbReference type="InterPro" id="IPR020103">
    <property type="entry name" value="PsdUridine_synth_cat_dom_sf"/>
</dbReference>
<dbReference type="GO" id="GO:0003723">
    <property type="term" value="F:RNA binding"/>
    <property type="evidence" value="ECO:0007669"/>
    <property type="project" value="InterPro"/>
</dbReference>
<dbReference type="GO" id="GO:0160147">
    <property type="term" value="F:tRNA pseudouridine(38-40) synthase activity"/>
    <property type="evidence" value="ECO:0007669"/>
    <property type="project" value="UniProtKB-EC"/>
</dbReference>
<dbReference type="AlphaFoldDB" id="A0A9D1MA73"/>
<comment type="similarity">
    <text evidence="1 4 7">Belongs to the tRNA pseudouridine synthase TruA family.</text>
</comment>
<evidence type="ECO:0000259" key="8">
    <source>
        <dbReference type="Pfam" id="PF01416"/>
    </source>
</evidence>
<comment type="subunit">
    <text evidence="4">Homodimer.</text>
</comment>